<dbReference type="Proteomes" id="UP000290433">
    <property type="component" value="Unassembled WGS sequence"/>
</dbReference>
<reference evidence="1 2" key="1">
    <citation type="submission" date="2014-12" db="EMBL/GenBank/DDBJ databases">
        <title>Genome sequence of Flavobacterium anhuiense RCM74.</title>
        <authorList>
            <person name="Kim J.F."/>
            <person name="Song J.Y."/>
            <person name="Kwak M.-J."/>
            <person name="Lee S.-W."/>
        </authorList>
    </citation>
    <scope>NUCLEOTIDE SEQUENCE [LARGE SCALE GENOMIC DNA]</scope>
    <source>
        <strain evidence="1 2">RCM74</strain>
    </source>
</reference>
<dbReference type="EMBL" id="JUIV01000001">
    <property type="protein sequence ID" value="RYJ40955.1"/>
    <property type="molecule type" value="Genomic_DNA"/>
</dbReference>
<organism evidence="1 2">
    <name type="scientific">Flavobacterium anhuiense</name>
    <dbReference type="NCBI Taxonomy" id="459526"/>
    <lineage>
        <taxon>Bacteria</taxon>
        <taxon>Pseudomonadati</taxon>
        <taxon>Bacteroidota</taxon>
        <taxon>Flavobacteriia</taxon>
        <taxon>Flavobacteriales</taxon>
        <taxon>Flavobacteriaceae</taxon>
        <taxon>Flavobacterium</taxon>
    </lineage>
</organism>
<accession>A0A444W504</accession>
<evidence type="ECO:0000313" key="1">
    <source>
        <dbReference type="EMBL" id="RYJ40955.1"/>
    </source>
</evidence>
<evidence type="ECO:0000313" key="2">
    <source>
        <dbReference type="Proteomes" id="UP000290433"/>
    </source>
</evidence>
<proteinExistence type="predicted"/>
<name>A0A444W504_9FLAO</name>
<dbReference type="AlphaFoldDB" id="A0A444W504"/>
<protein>
    <submittedName>
        <fullName evidence="1">Uncharacterized protein</fullName>
    </submittedName>
</protein>
<sequence>MPQIKRIKMILHNAEKIICVNLCNLWQKKKYSEAKDWF</sequence>
<comment type="caution">
    <text evidence="1">The sequence shown here is derived from an EMBL/GenBank/DDBJ whole genome shotgun (WGS) entry which is preliminary data.</text>
</comment>
<gene>
    <name evidence="1" type="ORF">NU08_0392</name>
</gene>